<organism evidence="5 6">
    <name type="scientific">Brevibacillus laterosporus LMG 15441</name>
    <dbReference type="NCBI Taxonomy" id="1042163"/>
    <lineage>
        <taxon>Bacteria</taxon>
        <taxon>Bacillati</taxon>
        <taxon>Bacillota</taxon>
        <taxon>Bacilli</taxon>
        <taxon>Bacillales</taxon>
        <taxon>Paenibacillaceae</taxon>
        <taxon>Brevibacillus</taxon>
    </lineage>
</organism>
<dbReference type="Pfam" id="PF00092">
    <property type="entry name" value="VWA"/>
    <property type="match status" value="1"/>
</dbReference>
<dbReference type="SMART" id="SM00327">
    <property type="entry name" value="VWA"/>
    <property type="match status" value="1"/>
</dbReference>
<dbReference type="InterPro" id="IPR051266">
    <property type="entry name" value="CLCR"/>
</dbReference>
<gene>
    <name evidence="5" type="ORF">BRLA_c045980</name>
</gene>
<dbReference type="CDD" id="cd00198">
    <property type="entry name" value="vWFA"/>
    <property type="match status" value="1"/>
</dbReference>
<feature type="transmembrane region" description="Helical" evidence="2">
    <location>
        <begin position="453"/>
        <end position="476"/>
    </location>
</feature>
<keyword evidence="2" id="KW-0472">Membrane</keyword>
<reference evidence="5 6" key="1">
    <citation type="journal article" date="2011" name="J. Bacteriol.">
        <title>Genome sequence of Brevibacillus laterosporus LMG 15441, a pathogen of invertebrates.</title>
        <authorList>
            <person name="Djukic M."/>
            <person name="Poehlein A."/>
            <person name="Thurmer A."/>
            <person name="Daniel R."/>
        </authorList>
    </citation>
    <scope>NUCLEOTIDE SEQUENCE [LARGE SCALE GENOMIC DNA]</scope>
    <source>
        <strain evidence="5 6">LMG 15441</strain>
    </source>
</reference>
<dbReference type="HOGENOM" id="CLU_456857_0_0_9"/>
<dbReference type="Proteomes" id="UP000005850">
    <property type="component" value="Chromosome"/>
</dbReference>
<feature type="signal peptide" evidence="3">
    <location>
        <begin position="1"/>
        <end position="25"/>
    </location>
</feature>
<feature type="chain" id="PRO_5039492982" evidence="3">
    <location>
        <begin position="26"/>
        <end position="593"/>
    </location>
</feature>
<keyword evidence="6" id="KW-1185">Reference proteome</keyword>
<sequence length="593" mass="65110">MLQCKRFFQHILCVGLLLTSLTTGATFGFAQTGGDKMDAVLVVDVSNSMTQSDKNKVSNEAMKMFVDMTSIQGNKIGVIAYTDKIEREKALIEVKSDQDKQQIKAFIDSLQKGAYTDISVGVDEAVKILDAGHDPTHSPIVVLLADGNNFLNKDSNRTQQMSDQKLQDAVQMAKSKGYPIYTIGLNADGQLNRTTLQQIATETNGKFFETSTADKLPQILSEIFANHLKLKVVPVKSMTSNGAFQDVTISIPNTNVLEANISIMSKNAVQVKLFDPSGKAVPVPSNQVHFSKSNAYSMIKMLKPQQGDWKLQVKGAAKDKIDINMIFNYDVQLAMEPIPAKTYKAGDDIQIKAELVSNGQKMTSTDLYKSMKAKLLVNDVTDNKTSEMELTNTGSGFTGTFTIPASHQYEIKVKAEDSSFYRETQPVTVNAANAGATGSQQPPTAPTGEEKPFPWVMTIGGTSGLILLIAIALYVLSMWKKANKGFMGQMAIEIINEDTGEKSSPQYKKLNAFKGKVKLHQLLQLAPEFQETDKIIFLPGKNDTLIIQNKSDCQIEKAGRVLDASKGRELKKNDRIKVSLSGVNKSVFIDYII</sequence>
<evidence type="ECO:0000256" key="1">
    <source>
        <dbReference type="SAM" id="MobiDB-lite"/>
    </source>
</evidence>
<dbReference type="PANTHER" id="PTHR10579">
    <property type="entry name" value="CALCIUM-ACTIVATED CHLORIDE CHANNEL REGULATOR"/>
    <property type="match status" value="1"/>
</dbReference>
<dbReference type="EMBL" id="CP007806">
    <property type="protein sequence ID" value="AIG28862.1"/>
    <property type="molecule type" value="Genomic_DNA"/>
</dbReference>
<evidence type="ECO:0000313" key="5">
    <source>
        <dbReference type="EMBL" id="AIG28862.1"/>
    </source>
</evidence>
<protein>
    <submittedName>
        <fullName evidence="5">Putative calcium-activated chloride channel protein 1</fullName>
    </submittedName>
</protein>
<dbReference type="InterPro" id="IPR002035">
    <property type="entry name" value="VWF_A"/>
</dbReference>
<feature type="domain" description="VWFA" evidence="4">
    <location>
        <begin position="38"/>
        <end position="223"/>
    </location>
</feature>
<evidence type="ECO:0000259" key="4">
    <source>
        <dbReference type="PROSITE" id="PS50234"/>
    </source>
</evidence>
<dbReference type="InterPro" id="IPR036465">
    <property type="entry name" value="vWFA_dom_sf"/>
</dbReference>
<name>A0A075R8G1_BRELA</name>
<dbReference type="RefSeq" id="WP_003334062.1">
    <property type="nucleotide sequence ID" value="NZ_CP007806.1"/>
</dbReference>
<dbReference type="KEGG" id="blr:BRLA_c045980"/>
<evidence type="ECO:0000256" key="3">
    <source>
        <dbReference type="SAM" id="SignalP"/>
    </source>
</evidence>
<dbReference type="eggNOG" id="COG2304">
    <property type="taxonomic scope" value="Bacteria"/>
</dbReference>
<feature type="compositionally biased region" description="Polar residues" evidence="1">
    <location>
        <begin position="433"/>
        <end position="442"/>
    </location>
</feature>
<dbReference type="PANTHER" id="PTHR10579:SF43">
    <property type="entry name" value="ZINC FINGER (C3HC4-TYPE RING FINGER) FAMILY PROTEIN"/>
    <property type="match status" value="1"/>
</dbReference>
<dbReference type="SUPFAM" id="SSF53300">
    <property type="entry name" value="vWA-like"/>
    <property type="match status" value="1"/>
</dbReference>
<evidence type="ECO:0000313" key="6">
    <source>
        <dbReference type="Proteomes" id="UP000005850"/>
    </source>
</evidence>
<feature type="region of interest" description="Disordered" evidence="1">
    <location>
        <begin position="433"/>
        <end position="452"/>
    </location>
</feature>
<dbReference type="PROSITE" id="PS50234">
    <property type="entry name" value="VWFA"/>
    <property type="match status" value="1"/>
</dbReference>
<accession>A0A075R8G1</accession>
<proteinExistence type="predicted"/>
<evidence type="ECO:0000256" key="2">
    <source>
        <dbReference type="SAM" id="Phobius"/>
    </source>
</evidence>
<keyword evidence="2" id="KW-1133">Transmembrane helix</keyword>
<dbReference type="AlphaFoldDB" id="A0A075R8G1"/>
<keyword evidence="2" id="KW-0812">Transmembrane</keyword>
<dbReference type="Gene3D" id="3.40.50.410">
    <property type="entry name" value="von Willebrand factor, type A domain"/>
    <property type="match status" value="1"/>
</dbReference>
<keyword evidence="3" id="KW-0732">Signal</keyword>
<dbReference type="STRING" id="1042163.BRLA_c045980"/>